<organism evidence="1 2">
    <name type="scientific">Basidiobolus ranarum</name>
    <dbReference type="NCBI Taxonomy" id="34480"/>
    <lineage>
        <taxon>Eukaryota</taxon>
        <taxon>Fungi</taxon>
        <taxon>Fungi incertae sedis</taxon>
        <taxon>Zoopagomycota</taxon>
        <taxon>Entomophthoromycotina</taxon>
        <taxon>Basidiobolomycetes</taxon>
        <taxon>Basidiobolales</taxon>
        <taxon>Basidiobolaceae</taxon>
        <taxon>Basidiobolus</taxon>
    </lineage>
</organism>
<comment type="caution">
    <text evidence="1">The sequence shown here is derived from an EMBL/GenBank/DDBJ whole genome shotgun (WGS) entry which is preliminary data.</text>
</comment>
<dbReference type="Proteomes" id="UP001479436">
    <property type="component" value="Unassembled WGS sequence"/>
</dbReference>
<evidence type="ECO:0000313" key="1">
    <source>
        <dbReference type="EMBL" id="KAK9765549.1"/>
    </source>
</evidence>
<reference evidence="1 2" key="1">
    <citation type="submission" date="2023-04" db="EMBL/GenBank/DDBJ databases">
        <title>Genome of Basidiobolus ranarum AG-B5.</title>
        <authorList>
            <person name="Stajich J.E."/>
            <person name="Carter-House D."/>
            <person name="Gryganskyi A."/>
        </authorList>
    </citation>
    <scope>NUCLEOTIDE SEQUENCE [LARGE SCALE GENOMIC DNA]</scope>
    <source>
        <strain evidence="1 2">AG-B5</strain>
    </source>
</reference>
<accession>A0ABR2WVN7</accession>
<evidence type="ECO:0000313" key="2">
    <source>
        <dbReference type="Proteomes" id="UP001479436"/>
    </source>
</evidence>
<name>A0ABR2WVN7_9FUNG</name>
<dbReference type="EMBL" id="JASJQH010000254">
    <property type="protein sequence ID" value="KAK9765549.1"/>
    <property type="molecule type" value="Genomic_DNA"/>
</dbReference>
<proteinExistence type="predicted"/>
<protein>
    <submittedName>
        <fullName evidence="1">Uncharacterized protein</fullName>
    </submittedName>
</protein>
<keyword evidence="2" id="KW-1185">Reference proteome</keyword>
<gene>
    <name evidence="1" type="ORF">K7432_006035</name>
</gene>
<sequence length="51" mass="5523">MFAIRSTASRVVSAAPKFVAIGAGVAGISWYASKIVRGQEVFYLNFKKQTV</sequence>